<feature type="region of interest" description="Disordered" evidence="1">
    <location>
        <begin position="1"/>
        <end position="20"/>
    </location>
</feature>
<reference evidence="2" key="2">
    <citation type="submission" date="2019-07" db="EMBL/GenBank/DDBJ databases">
        <authorList>
            <person name="Seetharam A."/>
            <person name="Woodhouse M."/>
            <person name="Cannon E."/>
        </authorList>
    </citation>
    <scope>NUCLEOTIDE SEQUENCE [LARGE SCALE GENOMIC DNA]</scope>
    <source>
        <strain evidence="2">cv. B73</strain>
    </source>
</reference>
<dbReference type="EnsemblPlants" id="Zm00001eb392590_T001">
    <property type="protein sequence ID" value="Zm00001eb392590_P001"/>
    <property type="gene ID" value="Zm00001eb392590"/>
</dbReference>
<proteinExistence type="evidence at protein level"/>
<dbReference type="InParanoid" id="A0A804R6N0"/>
<evidence type="ECO:0007829" key="4">
    <source>
        <dbReference type="PeptideAtlas" id="A0A804R6N0"/>
    </source>
</evidence>
<organism evidence="2 3">
    <name type="scientific">Zea mays</name>
    <name type="common">Maize</name>
    <dbReference type="NCBI Taxonomy" id="4577"/>
    <lineage>
        <taxon>Eukaryota</taxon>
        <taxon>Viridiplantae</taxon>
        <taxon>Streptophyta</taxon>
        <taxon>Embryophyta</taxon>
        <taxon>Tracheophyta</taxon>
        <taxon>Spermatophyta</taxon>
        <taxon>Magnoliopsida</taxon>
        <taxon>Liliopsida</taxon>
        <taxon>Poales</taxon>
        <taxon>Poaceae</taxon>
        <taxon>PACMAD clade</taxon>
        <taxon>Panicoideae</taxon>
        <taxon>Andropogonodae</taxon>
        <taxon>Andropogoneae</taxon>
        <taxon>Tripsacinae</taxon>
        <taxon>Zea</taxon>
    </lineage>
</organism>
<feature type="compositionally biased region" description="Pro residues" evidence="1">
    <location>
        <begin position="79"/>
        <end position="90"/>
    </location>
</feature>
<feature type="region of interest" description="Disordered" evidence="1">
    <location>
        <begin position="55"/>
        <end position="93"/>
    </location>
</feature>
<dbReference type="Gramene" id="Zm00001eb392590_T001">
    <property type="protein sequence ID" value="Zm00001eb392590_P001"/>
    <property type="gene ID" value="Zm00001eb392590"/>
</dbReference>
<dbReference type="Proteomes" id="UP000007305">
    <property type="component" value="Chromosome 9"/>
</dbReference>
<protein>
    <submittedName>
        <fullName evidence="2">Uncharacterized protein</fullName>
    </submittedName>
</protein>
<sequence length="145" mass="15523">MAAAAGGNAGEGGSTPPLMSRAGLVESWEYVFDKLGNDKAMEVLMALLLRDARAENARKARKEEEEEEERRARVFEQWQPPPPDSAPPPVAVAAPPRVDQTVVLALAAPPHLLPLNHIHGKTKPPSAADLGRSVKPAKNTRRGGV</sequence>
<feature type="region of interest" description="Disordered" evidence="1">
    <location>
        <begin position="114"/>
        <end position="145"/>
    </location>
</feature>
<dbReference type="AlphaFoldDB" id="A0A804R6N0"/>
<evidence type="ECO:0000313" key="2">
    <source>
        <dbReference type="EnsemblPlants" id="Zm00001eb392590_P001"/>
    </source>
</evidence>
<keyword evidence="4" id="KW-1267">Proteomics identification</keyword>
<reference evidence="3" key="1">
    <citation type="journal article" date="2009" name="Science">
        <title>The B73 maize genome: complexity, diversity, and dynamics.</title>
        <authorList>
            <person name="Schnable P.S."/>
            <person name="Ware D."/>
            <person name="Fulton R.S."/>
            <person name="Stein J.C."/>
            <person name="Wei F."/>
            <person name="Pasternak S."/>
            <person name="Liang C."/>
            <person name="Zhang J."/>
            <person name="Fulton L."/>
            <person name="Graves T.A."/>
            <person name="Minx P."/>
            <person name="Reily A.D."/>
            <person name="Courtney L."/>
            <person name="Kruchowski S.S."/>
            <person name="Tomlinson C."/>
            <person name="Strong C."/>
            <person name="Delehaunty K."/>
            <person name="Fronick C."/>
            <person name="Courtney B."/>
            <person name="Rock S.M."/>
            <person name="Belter E."/>
            <person name="Du F."/>
            <person name="Kim K."/>
            <person name="Abbott R.M."/>
            <person name="Cotton M."/>
            <person name="Levy A."/>
            <person name="Marchetto P."/>
            <person name="Ochoa K."/>
            <person name="Jackson S.M."/>
            <person name="Gillam B."/>
            <person name="Chen W."/>
            <person name="Yan L."/>
            <person name="Higginbotham J."/>
            <person name="Cardenas M."/>
            <person name="Waligorski J."/>
            <person name="Applebaum E."/>
            <person name="Phelps L."/>
            <person name="Falcone J."/>
            <person name="Kanchi K."/>
            <person name="Thane T."/>
            <person name="Scimone A."/>
            <person name="Thane N."/>
            <person name="Henke J."/>
            <person name="Wang T."/>
            <person name="Ruppert J."/>
            <person name="Shah N."/>
            <person name="Rotter K."/>
            <person name="Hodges J."/>
            <person name="Ingenthron E."/>
            <person name="Cordes M."/>
            <person name="Kohlberg S."/>
            <person name="Sgro J."/>
            <person name="Delgado B."/>
            <person name="Mead K."/>
            <person name="Chinwalla A."/>
            <person name="Leonard S."/>
            <person name="Crouse K."/>
            <person name="Collura K."/>
            <person name="Kudrna D."/>
            <person name="Currie J."/>
            <person name="He R."/>
            <person name="Angelova A."/>
            <person name="Rajasekar S."/>
            <person name="Mueller T."/>
            <person name="Lomeli R."/>
            <person name="Scara G."/>
            <person name="Ko A."/>
            <person name="Delaney K."/>
            <person name="Wissotski M."/>
            <person name="Lopez G."/>
            <person name="Campos D."/>
            <person name="Braidotti M."/>
            <person name="Ashley E."/>
            <person name="Golser W."/>
            <person name="Kim H."/>
            <person name="Lee S."/>
            <person name="Lin J."/>
            <person name="Dujmic Z."/>
            <person name="Kim W."/>
            <person name="Talag J."/>
            <person name="Zuccolo A."/>
            <person name="Fan C."/>
            <person name="Sebastian A."/>
            <person name="Kramer M."/>
            <person name="Spiegel L."/>
            <person name="Nascimento L."/>
            <person name="Zutavern T."/>
            <person name="Miller B."/>
            <person name="Ambroise C."/>
            <person name="Muller S."/>
            <person name="Spooner W."/>
            <person name="Narechania A."/>
            <person name="Ren L."/>
            <person name="Wei S."/>
            <person name="Kumari S."/>
            <person name="Faga B."/>
            <person name="Levy M.J."/>
            <person name="McMahan L."/>
            <person name="Van Buren P."/>
            <person name="Vaughn M.W."/>
            <person name="Ying K."/>
            <person name="Yeh C.-T."/>
            <person name="Emrich S.J."/>
            <person name="Jia Y."/>
            <person name="Kalyanaraman A."/>
            <person name="Hsia A.-P."/>
            <person name="Barbazuk W.B."/>
            <person name="Baucom R.S."/>
            <person name="Brutnell T.P."/>
            <person name="Carpita N.C."/>
            <person name="Chaparro C."/>
            <person name="Chia J.-M."/>
            <person name="Deragon J.-M."/>
            <person name="Estill J.C."/>
            <person name="Fu Y."/>
            <person name="Jeddeloh J.A."/>
            <person name="Han Y."/>
            <person name="Lee H."/>
            <person name="Li P."/>
            <person name="Lisch D.R."/>
            <person name="Liu S."/>
            <person name="Liu Z."/>
            <person name="Nagel D.H."/>
            <person name="McCann M.C."/>
            <person name="SanMiguel P."/>
            <person name="Myers A.M."/>
            <person name="Nettleton D."/>
            <person name="Nguyen J."/>
            <person name="Penning B.W."/>
            <person name="Ponnala L."/>
            <person name="Schneider K.L."/>
            <person name="Schwartz D.C."/>
            <person name="Sharma A."/>
            <person name="Soderlund C."/>
            <person name="Springer N.M."/>
            <person name="Sun Q."/>
            <person name="Wang H."/>
            <person name="Waterman M."/>
            <person name="Westerman R."/>
            <person name="Wolfgruber T.K."/>
            <person name="Yang L."/>
            <person name="Yu Y."/>
            <person name="Zhang L."/>
            <person name="Zhou S."/>
            <person name="Zhu Q."/>
            <person name="Bennetzen J.L."/>
            <person name="Dawe R.K."/>
            <person name="Jiang J."/>
            <person name="Jiang N."/>
            <person name="Presting G.G."/>
            <person name="Wessler S.R."/>
            <person name="Aluru S."/>
            <person name="Martienssen R.A."/>
            <person name="Clifton S.W."/>
            <person name="McCombie W.R."/>
            <person name="Wing R.A."/>
            <person name="Wilson R.K."/>
        </authorList>
    </citation>
    <scope>NUCLEOTIDE SEQUENCE [LARGE SCALE GENOMIC DNA]</scope>
    <source>
        <strain evidence="3">cv. B73</strain>
    </source>
</reference>
<keyword evidence="3" id="KW-1185">Reference proteome</keyword>
<reference evidence="2" key="3">
    <citation type="submission" date="2021-05" db="UniProtKB">
        <authorList>
            <consortium name="EnsemblPlants"/>
        </authorList>
    </citation>
    <scope>IDENTIFICATION</scope>
    <source>
        <strain evidence="2">cv. B73</strain>
    </source>
</reference>
<evidence type="ECO:0000256" key="1">
    <source>
        <dbReference type="SAM" id="MobiDB-lite"/>
    </source>
</evidence>
<accession>A0A804R6N0</accession>
<name>A0A804R6N0_MAIZE</name>
<evidence type="ECO:0000313" key="3">
    <source>
        <dbReference type="Proteomes" id="UP000007305"/>
    </source>
</evidence>
<feature type="compositionally biased region" description="Basic and acidic residues" evidence="1">
    <location>
        <begin position="55"/>
        <end position="74"/>
    </location>
</feature>